<sequence length="251" mass="26794">MPWKMDGDRIATQDGKPIWVYGDGKESPFDADAALSKIESLNSESATRKRELRKSQETLALLDGIDDIAGFVPAARKAMETVKNLDAKKLIDAGEAEKVKAEVARSMQAKIDELAGQLKQKETALVSEMIGGSFARSKFIAERLAIPHDLVEARFGKSFKIDGGRVVAVDASGNTLYSREKPGEPAGFDEALEMLVDSYPYKDTILKGSGGAGSGARPSGGAHSGGTINRHDMDAFGAHLEDIASGKVRAV</sequence>
<feature type="domain" description="DUF6651" evidence="2">
    <location>
        <begin position="116"/>
        <end position="219"/>
    </location>
</feature>
<dbReference type="RefSeq" id="WP_167940556.1">
    <property type="nucleotide sequence ID" value="NZ_JAATJA010000001.1"/>
</dbReference>
<dbReference type="EMBL" id="JAATJA010000001">
    <property type="protein sequence ID" value="NJB67504.1"/>
    <property type="molecule type" value="Genomic_DNA"/>
</dbReference>
<reference evidence="3 4" key="1">
    <citation type="submission" date="2020-03" db="EMBL/GenBank/DDBJ databases">
        <title>Genomic Encyclopedia of Type Strains, Phase IV (KMG-IV): sequencing the most valuable type-strain genomes for metagenomic binning, comparative biology and taxonomic classification.</title>
        <authorList>
            <person name="Goeker M."/>
        </authorList>
    </citation>
    <scope>NUCLEOTIDE SEQUENCE [LARGE SCALE GENOMIC DNA]</scope>
    <source>
        <strain evidence="3 4">DSM 24233</strain>
    </source>
</reference>
<organism evidence="3 4">
    <name type="scientific">Desulfobaculum xiamenense</name>
    <dbReference type="NCBI Taxonomy" id="995050"/>
    <lineage>
        <taxon>Bacteria</taxon>
        <taxon>Pseudomonadati</taxon>
        <taxon>Thermodesulfobacteriota</taxon>
        <taxon>Desulfovibrionia</taxon>
        <taxon>Desulfovibrionales</taxon>
        <taxon>Desulfovibrionaceae</taxon>
        <taxon>Desulfobaculum</taxon>
    </lineage>
</organism>
<protein>
    <recommendedName>
        <fullName evidence="2">DUF6651 domain-containing protein</fullName>
    </recommendedName>
</protein>
<accession>A0A846QQL9</accession>
<dbReference type="Proteomes" id="UP000580856">
    <property type="component" value="Unassembled WGS sequence"/>
</dbReference>
<comment type="caution">
    <text evidence="3">The sequence shown here is derived from an EMBL/GenBank/DDBJ whole genome shotgun (WGS) entry which is preliminary data.</text>
</comment>
<evidence type="ECO:0000313" key="3">
    <source>
        <dbReference type="EMBL" id="NJB67504.1"/>
    </source>
</evidence>
<name>A0A846QQL9_9BACT</name>
<evidence type="ECO:0000256" key="1">
    <source>
        <dbReference type="SAM" id="MobiDB-lite"/>
    </source>
</evidence>
<proteinExistence type="predicted"/>
<dbReference type="InterPro" id="IPR046593">
    <property type="entry name" value="DUF6651"/>
</dbReference>
<feature type="region of interest" description="Disordered" evidence="1">
    <location>
        <begin position="210"/>
        <end position="230"/>
    </location>
</feature>
<evidence type="ECO:0000259" key="2">
    <source>
        <dbReference type="Pfam" id="PF20356"/>
    </source>
</evidence>
<evidence type="ECO:0000313" key="4">
    <source>
        <dbReference type="Proteomes" id="UP000580856"/>
    </source>
</evidence>
<dbReference type="Pfam" id="PF20356">
    <property type="entry name" value="DUF6651"/>
    <property type="match status" value="1"/>
</dbReference>
<gene>
    <name evidence="3" type="ORF">GGQ74_001144</name>
</gene>
<keyword evidence="4" id="KW-1185">Reference proteome</keyword>
<dbReference type="AlphaFoldDB" id="A0A846QQL9"/>